<proteinExistence type="predicted"/>
<keyword evidence="1" id="KW-1185">Reference proteome</keyword>
<dbReference type="Proteomes" id="UP000492821">
    <property type="component" value="Unassembled WGS sequence"/>
</dbReference>
<dbReference type="WBParaSite" id="Pan_g521.t1">
    <property type="protein sequence ID" value="Pan_g521.t1"/>
    <property type="gene ID" value="Pan_g521"/>
</dbReference>
<evidence type="ECO:0000313" key="2">
    <source>
        <dbReference type="WBParaSite" id="Pan_g521.t1"/>
    </source>
</evidence>
<reference evidence="2" key="2">
    <citation type="submission" date="2020-10" db="UniProtKB">
        <authorList>
            <consortium name="WormBaseParasite"/>
        </authorList>
    </citation>
    <scope>IDENTIFICATION</scope>
</reference>
<accession>A0A7E4W129</accession>
<name>A0A7E4W129_PANRE</name>
<organism evidence="1 2">
    <name type="scientific">Panagrellus redivivus</name>
    <name type="common">Microworm</name>
    <dbReference type="NCBI Taxonomy" id="6233"/>
    <lineage>
        <taxon>Eukaryota</taxon>
        <taxon>Metazoa</taxon>
        <taxon>Ecdysozoa</taxon>
        <taxon>Nematoda</taxon>
        <taxon>Chromadorea</taxon>
        <taxon>Rhabditida</taxon>
        <taxon>Tylenchina</taxon>
        <taxon>Panagrolaimomorpha</taxon>
        <taxon>Panagrolaimoidea</taxon>
        <taxon>Panagrolaimidae</taxon>
        <taxon>Panagrellus</taxon>
    </lineage>
</organism>
<evidence type="ECO:0000313" key="1">
    <source>
        <dbReference type="Proteomes" id="UP000492821"/>
    </source>
</evidence>
<protein>
    <submittedName>
        <fullName evidence="2">Aldo/keto reductase</fullName>
    </submittedName>
</protein>
<sequence length="106" mass="11201">MSDQKPASGTIRRLKRLKTVCVGATSFSSRPCTTSDPEAVAVSQPAQFDSISREWLIPDPSAVGTIPAAENTRTAPDLAAARHLGFRLIASPPRLPSDRLATSASV</sequence>
<dbReference type="AlphaFoldDB" id="A0A7E4W129"/>
<reference evidence="1" key="1">
    <citation type="journal article" date="2013" name="Genetics">
        <title>The draft genome and transcriptome of Panagrellus redivivus are shaped by the harsh demands of a free-living lifestyle.</title>
        <authorList>
            <person name="Srinivasan J."/>
            <person name="Dillman A.R."/>
            <person name="Macchietto M.G."/>
            <person name="Heikkinen L."/>
            <person name="Lakso M."/>
            <person name="Fracchia K.M."/>
            <person name="Antoshechkin I."/>
            <person name="Mortazavi A."/>
            <person name="Wong G."/>
            <person name="Sternberg P.W."/>
        </authorList>
    </citation>
    <scope>NUCLEOTIDE SEQUENCE [LARGE SCALE GENOMIC DNA]</scope>
    <source>
        <strain evidence="1">MT8872</strain>
    </source>
</reference>